<evidence type="ECO:0000313" key="2">
    <source>
        <dbReference type="Proteomes" id="UP001163321"/>
    </source>
</evidence>
<accession>A0ACC0VZS4</accession>
<dbReference type="Proteomes" id="UP001163321">
    <property type="component" value="Chromosome 5"/>
</dbReference>
<organism evidence="1 2">
    <name type="scientific">Peronosclerospora sorghi</name>
    <dbReference type="NCBI Taxonomy" id="230839"/>
    <lineage>
        <taxon>Eukaryota</taxon>
        <taxon>Sar</taxon>
        <taxon>Stramenopiles</taxon>
        <taxon>Oomycota</taxon>
        <taxon>Peronosporomycetes</taxon>
        <taxon>Peronosporales</taxon>
        <taxon>Peronosporaceae</taxon>
        <taxon>Peronosclerospora</taxon>
    </lineage>
</organism>
<proteinExistence type="predicted"/>
<gene>
    <name evidence="1" type="ORF">PsorP6_009513</name>
</gene>
<comment type="caution">
    <text evidence="1">The sequence shown here is derived from an EMBL/GenBank/DDBJ whole genome shotgun (WGS) entry which is preliminary data.</text>
</comment>
<name>A0ACC0VZS4_9STRA</name>
<keyword evidence="2" id="KW-1185">Reference proteome</keyword>
<sequence length="223" mass="25866">MTDDDVVIRRRLLTRTSTVGKSGLKKCAETILTLVDILSDEAVDDMTCKQEMDALLWEMEQLEFEANKTEIWNYTCDRELEEYETLNREIDASIVKVTQEIQDLKQKVQVEKTLRAYKEEYESLARVINELPSRRALTAEIEDEKQQVEEATKRLAVIDEKLELRTKQFAVLMNTIQNLNATMKEDAAAEEDEQEDEEMEDAEGKSSATRDEKGGERRSNRLY</sequence>
<reference evidence="1 2" key="1">
    <citation type="journal article" date="2022" name="bioRxiv">
        <title>The genome of the oomycete Peronosclerospora sorghi, a cosmopolitan pathogen of maize and sorghum, is inflated with dispersed pseudogenes.</title>
        <authorList>
            <person name="Fletcher K."/>
            <person name="Martin F."/>
            <person name="Isakeit T."/>
            <person name="Cavanaugh K."/>
            <person name="Magill C."/>
            <person name="Michelmore R."/>
        </authorList>
    </citation>
    <scope>NUCLEOTIDE SEQUENCE [LARGE SCALE GENOMIC DNA]</scope>
    <source>
        <strain evidence="1">P6</strain>
    </source>
</reference>
<evidence type="ECO:0000313" key="1">
    <source>
        <dbReference type="EMBL" id="KAI9912038.1"/>
    </source>
</evidence>
<dbReference type="EMBL" id="CM047584">
    <property type="protein sequence ID" value="KAI9912038.1"/>
    <property type="molecule type" value="Genomic_DNA"/>
</dbReference>
<protein>
    <submittedName>
        <fullName evidence="1">Uncharacterized protein</fullName>
    </submittedName>
</protein>